<dbReference type="InterPro" id="IPR051922">
    <property type="entry name" value="Bact_Sporulation_Assoc"/>
</dbReference>
<dbReference type="AlphaFoldDB" id="A0A420ZCP9"/>
<accession>A0A420ZCP9</accession>
<dbReference type="PANTHER" id="PTHR30032">
    <property type="entry name" value="N-ACETYLMURAMOYL-L-ALANINE AMIDASE-RELATED"/>
    <property type="match status" value="1"/>
</dbReference>
<dbReference type="NCBIfam" id="TIGR02669">
    <property type="entry name" value="SpoIID_LytB"/>
    <property type="match status" value="1"/>
</dbReference>
<dbReference type="Pfam" id="PF08486">
    <property type="entry name" value="SpoIID"/>
    <property type="match status" value="1"/>
</dbReference>
<proteinExistence type="predicted"/>
<dbReference type="InterPro" id="IPR013693">
    <property type="entry name" value="SpoIID/LytB_N"/>
</dbReference>
<reference evidence="2 3" key="1">
    <citation type="submission" date="2018-06" db="EMBL/GenBank/DDBJ databases">
        <title>Extensive metabolic versatility and redundancy in microbially diverse, dynamic hydrothermal sediments.</title>
        <authorList>
            <person name="Dombrowski N."/>
            <person name="Teske A."/>
            <person name="Baker B.J."/>
        </authorList>
    </citation>
    <scope>NUCLEOTIDE SEQUENCE [LARGE SCALE GENOMIC DNA]</scope>
    <source>
        <strain evidence="2">B79_G16</strain>
    </source>
</reference>
<evidence type="ECO:0000313" key="3">
    <source>
        <dbReference type="Proteomes" id="UP000281261"/>
    </source>
</evidence>
<dbReference type="GO" id="GO:0030435">
    <property type="term" value="P:sporulation resulting in formation of a cellular spore"/>
    <property type="evidence" value="ECO:0007669"/>
    <property type="project" value="InterPro"/>
</dbReference>
<comment type="caution">
    <text evidence="2">The sequence shown here is derived from an EMBL/GenBank/DDBJ whole genome shotgun (WGS) entry which is preliminary data.</text>
</comment>
<dbReference type="Proteomes" id="UP000281261">
    <property type="component" value="Unassembled WGS sequence"/>
</dbReference>
<dbReference type="EMBL" id="QMNG01000007">
    <property type="protein sequence ID" value="RLC37270.1"/>
    <property type="molecule type" value="Genomic_DNA"/>
</dbReference>
<sequence length="779" mass="85243">MKKLVSYALVVVLLGINLPGFDAGIVLGASNNFSAEIISSDSPKPAKSGDSVNFVLNIKNTGIQTWSNSGENAVKLGTIQPRDHPGIFYHDSWLKQDRAATMAEATVAPGEIGRFEFLATAAGNGGAITEHFGLVAEGIAWFGDVDIPLTIDVQPAVYKASYVKQSDVALILKAGEVVDVSVTFQNIGDVDWLADGVTAVKVGTAEPRDRLSSFYHSSWLSDNRLTSASATVSPGGEGVFDFTLQAPQKVGNYHEVFGLVAEGITWFDVSFDLNIEVIPAVYQSELVARSDVNVSVAPGDTVEIWAEYKNTGNTVWSSMGENAVKLGTANPLDRTSNFRADTWLSNNRAATISPSAVGPGETARFTLLIKAPDEIGNYQEYFRPVVELITWLSAEDLHWNISVEEELVLTDALRVGITSTTENIAVQGASFVVRRGSDKGLVRKFINQSVTISPMANGYALNTGEQVKDYLRIIPLNDSVLTVQTSGIGYTYNTFRGIIEIRRSGYSGNVWVVNILELEDYMRGVAEVPDSWPTEAQKAQMVAARTFAASKRIAPRADIFDIYDDTRDQVYYGYNYEIKKPNLAAAAVATQGIVIKYQGQPIKAYFFSDSGGHTENVENVWGKGNPAAAIAYLKGVEDPYAKPINWQYTLTQDYLLDRFDNTLGIAAESSDIIDKIEVAEKFASGRAKTIVFTMRSGRQISVPFYTFDYLTSNNEIRSMKFDVQTVGYVDSPDFQFTGQGWGHGVGLAQWGARNMADAGFKYDEILKYYYTDVIVGPLQ</sequence>
<dbReference type="InterPro" id="IPR013783">
    <property type="entry name" value="Ig-like_fold"/>
</dbReference>
<organism evidence="2 3">
    <name type="scientific">candidate division Kazan bacterium</name>
    <dbReference type="NCBI Taxonomy" id="2202143"/>
    <lineage>
        <taxon>Bacteria</taxon>
        <taxon>Bacteria division Kazan-3B-28</taxon>
    </lineage>
</organism>
<protein>
    <recommendedName>
        <fullName evidence="1">Sporulation stage II protein D amidase enhancer LytB N-terminal domain-containing protein</fullName>
    </recommendedName>
</protein>
<evidence type="ECO:0000259" key="1">
    <source>
        <dbReference type="Pfam" id="PF08486"/>
    </source>
</evidence>
<dbReference type="GO" id="GO:0030288">
    <property type="term" value="C:outer membrane-bounded periplasmic space"/>
    <property type="evidence" value="ECO:0007669"/>
    <property type="project" value="TreeGrafter"/>
</dbReference>
<dbReference type="Gene3D" id="2.60.40.10">
    <property type="entry name" value="Immunoglobulins"/>
    <property type="match status" value="3"/>
</dbReference>
<dbReference type="PANTHER" id="PTHR30032:SF4">
    <property type="entry name" value="AMIDASE ENHANCER"/>
    <property type="match status" value="1"/>
</dbReference>
<name>A0A420ZCP9_UNCK3</name>
<gene>
    <name evidence="2" type="ORF">DRH29_02505</name>
</gene>
<feature type="domain" description="Sporulation stage II protein D amidase enhancer LytB N-terminal" evidence="1">
    <location>
        <begin position="507"/>
        <end position="597"/>
    </location>
</feature>
<dbReference type="InterPro" id="IPR013486">
    <property type="entry name" value="SpoIID/LytB"/>
</dbReference>
<evidence type="ECO:0000313" key="2">
    <source>
        <dbReference type="EMBL" id="RLC37270.1"/>
    </source>
</evidence>